<dbReference type="GO" id="GO:0005524">
    <property type="term" value="F:ATP binding"/>
    <property type="evidence" value="ECO:0007669"/>
    <property type="project" value="UniProtKB-KW"/>
</dbReference>
<dbReference type="SMART" id="SM00387">
    <property type="entry name" value="HATPase_c"/>
    <property type="match status" value="1"/>
</dbReference>
<dbReference type="EC" id="2.7.13.3" evidence="2"/>
<dbReference type="Pfam" id="PF02518">
    <property type="entry name" value="HATPase_c"/>
    <property type="match status" value="1"/>
</dbReference>
<keyword evidence="7" id="KW-0812">Transmembrane</keyword>
<keyword evidence="3" id="KW-0808">Transferase</keyword>
<dbReference type="InterPro" id="IPR011990">
    <property type="entry name" value="TPR-like_helical_dom_sf"/>
</dbReference>
<dbReference type="CDD" id="cd16917">
    <property type="entry name" value="HATPase_UhpB-NarQ-NarX-like"/>
    <property type="match status" value="1"/>
</dbReference>
<dbReference type="InterPro" id="IPR019734">
    <property type="entry name" value="TPR_rpt"/>
</dbReference>
<accession>A0A1Y3YM28</accession>
<gene>
    <name evidence="9" type="ORF">B5F97_16795</name>
</gene>
<keyword evidence="9" id="KW-0067">ATP-binding</keyword>
<feature type="transmembrane region" description="Helical" evidence="7">
    <location>
        <begin position="343"/>
        <end position="365"/>
    </location>
</feature>
<keyword evidence="5" id="KW-0902">Two-component regulatory system</keyword>
<feature type="coiled-coil region" evidence="6">
    <location>
        <begin position="306"/>
        <end position="392"/>
    </location>
</feature>
<comment type="caution">
    <text evidence="9">The sequence shown here is derived from an EMBL/GenBank/DDBJ whole genome shotgun (WGS) entry which is preliminary data.</text>
</comment>
<sequence>MKRVLLFVGAVFLFVSVIGQNTAEIRRVLEITDSLYSLGKVDSALIVCRQAAPLVRQEENPGAIVSFYTSQGVYLRSSGMLPDAVKSYDTALEYVGRLDATSEDDRQSAVVLYNNLSTLHMDMKSLDKSEEYALLAVSLADKCTDKTFRAQIYTVASSVFIIRKLYGQAKEYLAKAIELSHEEGQFDKELGALTYYMLVLQKTDSPQSEINRYAGKADSILPRVNSVMALINYYQILFVIRQDNKDYQAAIATADKLLSLDGITNYPFLLYDIYNNLHLAYKSIHDYEHAYAALSQAQQLNDSLFQKEKAKQLEELSVKYESKEKELEIQKLNEEKRWARQRLYVALGGSGVILVISGLFFAYFVQRQRLRAERQKREMETQRHEFEQLQRVTEQKLTRNYLDKLEHDHARLAKELHDGVCNDLFSMEVSVDSQQGVQTKDWIANLQRIRENIRLVSHELLPPVFQEATINEVISDYLESLSTQECPISFKTLPEDVEWAVLPDTMSLNIYRIIQEAVSNALKHACATRISVVMEWKLPNLEIRVVDNGKGSATHKPGIGIQTMKERVAALKGTFTIDSTMSGTTIIVLIPVF</sequence>
<dbReference type="PANTHER" id="PTHR24421:SF10">
    <property type="entry name" value="NITRATE_NITRITE SENSOR PROTEIN NARQ"/>
    <property type="match status" value="1"/>
</dbReference>
<keyword evidence="7" id="KW-0472">Membrane</keyword>
<evidence type="ECO:0000313" key="9">
    <source>
        <dbReference type="EMBL" id="OUN98786.1"/>
    </source>
</evidence>
<dbReference type="Gene3D" id="3.30.565.10">
    <property type="entry name" value="Histidine kinase-like ATPase, C-terminal domain"/>
    <property type="match status" value="1"/>
</dbReference>
<dbReference type="RefSeq" id="WP_087426955.1">
    <property type="nucleotide sequence ID" value="NZ_CAMMFP010000027.1"/>
</dbReference>
<evidence type="ECO:0000256" key="6">
    <source>
        <dbReference type="SAM" id="Coils"/>
    </source>
</evidence>
<protein>
    <recommendedName>
        <fullName evidence="2">histidine kinase</fullName>
        <ecNumber evidence="2">2.7.13.3</ecNumber>
    </recommendedName>
</protein>
<dbReference type="InterPro" id="IPR036890">
    <property type="entry name" value="HATPase_C_sf"/>
</dbReference>
<dbReference type="InterPro" id="IPR050482">
    <property type="entry name" value="Sensor_HK_TwoCompSys"/>
</dbReference>
<feature type="domain" description="Histidine kinase/HSP90-like ATPase" evidence="8">
    <location>
        <begin position="505"/>
        <end position="593"/>
    </location>
</feature>
<dbReference type="AlphaFoldDB" id="A0A1Y3YM28"/>
<dbReference type="Proteomes" id="UP000195386">
    <property type="component" value="Unassembled WGS sequence"/>
</dbReference>
<reference evidence="10" key="1">
    <citation type="submission" date="2017-04" db="EMBL/GenBank/DDBJ databases">
        <title>Function of individual gut microbiota members based on whole genome sequencing of pure cultures obtained from chicken caecum.</title>
        <authorList>
            <person name="Medvecky M."/>
            <person name="Cejkova D."/>
            <person name="Polansky O."/>
            <person name="Karasova D."/>
            <person name="Kubasova T."/>
            <person name="Cizek A."/>
            <person name="Rychlik I."/>
        </authorList>
    </citation>
    <scope>NUCLEOTIDE SEQUENCE [LARGE SCALE GENOMIC DNA]</scope>
    <source>
        <strain evidence="10">An43</strain>
    </source>
</reference>
<evidence type="ECO:0000256" key="5">
    <source>
        <dbReference type="ARBA" id="ARBA00023012"/>
    </source>
</evidence>
<evidence type="ECO:0000259" key="8">
    <source>
        <dbReference type="SMART" id="SM00387"/>
    </source>
</evidence>
<evidence type="ECO:0000313" key="10">
    <source>
        <dbReference type="Proteomes" id="UP000195386"/>
    </source>
</evidence>
<dbReference type="Gene3D" id="1.25.40.10">
    <property type="entry name" value="Tetratricopeptide repeat domain"/>
    <property type="match status" value="2"/>
</dbReference>
<comment type="catalytic activity">
    <reaction evidence="1">
        <text>ATP + protein L-histidine = ADP + protein N-phospho-L-histidine.</text>
        <dbReference type="EC" id="2.7.13.3"/>
    </reaction>
</comment>
<name>A0A1Y3YM28_9BACE</name>
<dbReference type="GO" id="GO:0004673">
    <property type="term" value="F:protein histidine kinase activity"/>
    <property type="evidence" value="ECO:0007669"/>
    <property type="project" value="UniProtKB-EC"/>
</dbReference>
<dbReference type="PANTHER" id="PTHR24421">
    <property type="entry name" value="NITRATE/NITRITE SENSOR PROTEIN NARX-RELATED"/>
    <property type="match status" value="1"/>
</dbReference>
<organism evidence="9 10">
    <name type="scientific">Bacteroides clarus</name>
    <dbReference type="NCBI Taxonomy" id="626929"/>
    <lineage>
        <taxon>Bacteria</taxon>
        <taxon>Pseudomonadati</taxon>
        <taxon>Bacteroidota</taxon>
        <taxon>Bacteroidia</taxon>
        <taxon>Bacteroidales</taxon>
        <taxon>Bacteroidaceae</taxon>
        <taxon>Bacteroides</taxon>
    </lineage>
</organism>
<dbReference type="SMART" id="SM00028">
    <property type="entry name" value="TPR"/>
    <property type="match status" value="4"/>
</dbReference>
<evidence type="ECO:0000256" key="1">
    <source>
        <dbReference type="ARBA" id="ARBA00000085"/>
    </source>
</evidence>
<keyword evidence="7" id="KW-1133">Transmembrane helix</keyword>
<evidence type="ECO:0000256" key="4">
    <source>
        <dbReference type="ARBA" id="ARBA00022777"/>
    </source>
</evidence>
<dbReference type="Pfam" id="PF13181">
    <property type="entry name" value="TPR_8"/>
    <property type="match status" value="1"/>
</dbReference>
<dbReference type="GO" id="GO:0000160">
    <property type="term" value="P:phosphorelay signal transduction system"/>
    <property type="evidence" value="ECO:0007669"/>
    <property type="project" value="UniProtKB-KW"/>
</dbReference>
<dbReference type="EMBL" id="NFII01000023">
    <property type="protein sequence ID" value="OUN98786.1"/>
    <property type="molecule type" value="Genomic_DNA"/>
</dbReference>
<keyword evidence="9" id="KW-0547">Nucleotide-binding</keyword>
<dbReference type="SUPFAM" id="SSF55874">
    <property type="entry name" value="ATPase domain of HSP90 chaperone/DNA topoisomerase II/histidine kinase"/>
    <property type="match status" value="1"/>
</dbReference>
<dbReference type="InterPro" id="IPR003594">
    <property type="entry name" value="HATPase_dom"/>
</dbReference>
<proteinExistence type="predicted"/>
<keyword evidence="6" id="KW-0175">Coiled coil</keyword>
<evidence type="ECO:0000256" key="3">
    <source>
        <dbReference type="ARBA" id="ARBA00022679"/>
    </source>
</evidence>
<evidence type="ECO:0000256" key="2">
    <source>
        <dbReference type="ARBA" id="ARBA00012438"/>
    </source>
</evidence>
<evidence type="ECO:0000256" key="7">
    <source>
        <dbReference type="SAM" id="Phobius"/>
    </source>
</evidence>
<dbReference type="SUPFAM" id="SSF48452">
    <property type="entry name" value="TPR-like"/>
    <property type="match status" value="1"/>
</dbReference>
<keyword evidence="4" id="KW-0418">Kinase</keyword>